<accession>A0A6G0Z057</accession>
<dbReference type="AlphaFoldDB" id="A0A6G0Z057"/>
<dbReference type="EMBL" id="VUJU01001818">
    <property type="protein sequence ID" value="KAF0763717.1"/>
    <property type="molecule type" value="Genomic_DNA"/>
</dbReference>
<comment type="caution">
    <text evidence="1">The sequence shown here is derived from an EMBL/GenBank/DDBJ whole genome shotgun (WGS) entry which is preliminary data.</text>
</comment>
<proteinExistence type="predicted"/>
<protein>
    <submittedName>
        <fullName evidence="1">Lachesin-like isoform X1</fullName>
    </submittedName>
</protein>
<dbReference type="OrthoDB" id="6627039at2759"/>
<sequence>MFPSSPDCLATNNDIHEYRQASKNNCCPQSIFTRTIAAILVVSVSRNFENFYFHAHVCAPKHILRETISGYKAAYYIVIKMFDQSDVGTYNCISTNSIGNSEGTLRVYAEKNTLPLFNYFIMADKILSRANYDRMKSVYGLEKNKLTRRGLEITLRYFIKIAMVLSVAVQHHIILLQHGECMENGHIRSYKRPFPENPDGVNHFLTYETGTGPLSSVYPLKFQNTNT</sequence>
<keyword evidence="2" id="KW-1185">Reference proteome</keyword>
<evidence type="ECO:0000313" key="2">
    <source>
        <dbReference type="Proteomes" id="UP000478052"/>
    </source>
</evidence>
<gene>
    <name evidence="1" type="ORF">FWK35_00018943</name>
</gene>
<dbReference type="Proteomes" id="UP000478052">
    <property type="component" value="Unassembled WGS sequence"/>
</dbReference>
<evidence type="ECO:0000313" key="1">
    <source>
        <dbReference type="EMBL" id="KAF0763717.1"/>
    </source>
</evidence>
<organism evidence="1 2">
    <name type="scientific">Aphis craccivora</name>
    <name type="common">Cowpea aphid</name>
    <dbReference type="NCBI Taxonomy" id="307492"/>
    <lineage>
        <taxon>Eukaryota</taxon>
        <taxon>Metazoa</taxon>
        <taxon>Ecdysozoa</taxon>
        <taxon>Arthropoda</taxon>
        <taxon>Hexapoda</taxon>
        <taxon>Insecta</taxon>
        <taxon>Pterygota</taxon>
        <taxon>Neoptera</taxon>
        <taxon>Paraneoptera</taxon>
        <taxon>Hemiptera</taxon>
        <taxon>Sternorrhyncha</taxon>
        <taxon>Aphidomorpha</taxon>
        <taxon>Aphidoidea</taxon>
        <taxon>Aphididae</taxon>
        <taxon>Aphidini</taxon>
        <taxon>Aphis</taxon>
        <taxon>Aphis</taxon>
    </lineage>
</organism>
<reference evidence="1 2" key="1">
    <citation type="submission" date="2019-08" db="EMBL/GenBank/DDBJ databases">
        <title>Whole genome of Aphis craccivora.</title>
        <authorList>
            <person name="Voronova N.V."/>
            <person name="Shulinski R.S."/>
            <person name="Bandarenka Y.V."/>
            <person name="Zhorov D.G."/>
            <person name="Warner D."/>
        </authorList>
    </citation>
    <scope>NUCLEOTIDE SEQUENCE [LARGE SCALE GENOMIC DNA]</scope>
    <source>
        <strain evidence="1">180601</strain>
        <tissue evidence="1">Whole Body</tissue>
    </source>
</reference>
<name>A0A6G0Z057_APHCR</name>